<reference evidence="15" key="1">
    <citation type="submission" date="2024-07" db="EMBL/GenBank/DDBJ databases">
        <title>Two chromosome-level genome assemblies of Korean endemic species Abeliophyllum distichum and Forsythia ovata (Oleaceae).</title>
        <authorList>
            <person name="Jang H."/>
        </authorList>
    </citation>
    <scope>NUCLEOTIDE SEQUENCE [LARGE SCALE GENOMIC DNA]</scope>
</reference>
<dbReference type="Proteomes" id="UP001604336">
    <property type="component" value="Unassembled WGS sequence"/>
</dbReference>
<keyword evidence="15" id="KW-1185">Reference proteome</keyword>
<evidence type="ECO:0000256" key="5">
    <source>
        <dbReference type="ARBA" id="ARBA00022737"/>
    </source>
</evidence>
<dbReference type="SUPFAM" id="SSF52058">
    <property type="entry name" value="L domain-like"/>
    <property type="match status" value="2"/>
</dbReference>
<evidence type="ECO:0000313" key="15">
    <source>
        <dbReference type="Proteomes" id="UP001604336"/>
    </source>
</evidence>
<keyword evidence="5" id="KW-0677">Repeat</keyword>
<evidence type="ECO:0000256" key="9">
    <source>
        <dbReference type="ARBA" id="ARBA00023136"/>
    </source>
</evidence>
<keyword evidence="9 12" id="KW-0472">Membrane</keyword>
<keyword evidence="4" id="KW-0732">Signal</keyword>
<dbReference type="AlphaFoldDB" id="A0ABD1TW33"/>
<evidence type="ECO:0000256" key="11">
    <source>
        <dbReference type="ARBA" id="ARBA00023180"/>
    </source>
</evidence>
<feature type="transmembrane region" description="Helical" evidence="12">
    <location>
        <begin position="616"/>
        <end position="640"/>
    </location>
</feature>
<feature type="transmembrane region" description="Helical" evidence="12">
    <location>
        <begin position="12"/>
        <end position="31"/>
    </location>
</feature>
<dbReference type="FunFam" id="3.30.200.20:FF:000450">
    <property type="entry name" value="Putative LRR receptor-like serine/threonine-protein kinase"/>
    <property type="match status" value="1"/>
</dbReference>
<evidence type="ECO:0000256" key="1">
    <source>
        <dbReference type="ARBA" id="ARBA00004479"/>
    </source>
</evidence>
<dbReference type="InterPro" id="IPR032675">
    <property type="entry name" value="LRR_dom_sf"/>
</dbReference>
<keyword evidence="8 12" id="KW-1133">Transmembrane helix</keyword>
<evidence type="ECO:0000256" key="12">
    <source>
        <dbReference type="SAM" id="Phobius"/>
    </source>
</evidence>
<evidence type="ECO:0000256" key="3">
    <source>
        <dbReference type="ARBA" id="ARBA00022692"/>
    </source>
</evidence>
<dbReference type="InterPro" id="IPR011009">
    <property type="entry name" value="Kinase-like_dom_sf"/>
</dbReference>
<dbReference type="InterPro" id="IPR001611">
    <property type="entry name" value="Leu-rich_rpt"/>
</dbReference>
<dbReference type="PANTHER" id="PTHR48010">
    <property type="entry name" value="OS05G0588300 PROTEIN"/>
    <property type="match status" value="1"/>
</dbReference>
<dbReference type="Gene3D" id="3.30.200.20">
    <property type="entry name" value="Phosphorylase Kinase, domain 1"/>
    <property type="match status" value="1"/>
</dbReference>
<dbReference type="SUPFAM" id="SSF56112">
    <property type="entry name" value="Protein kinase-like (PK-like)"/>
    <property type="match status" value="1"/>
</dbReference>
<evidence type="ECO:0000256" key="7">
    <source>
        <dbReference type="ARBA" id="ARBA00022840"/>
    </source>
</evidence>
<name>A0ABD1TW33_9LAMI</name>
<dbReference type="InterPro" id="IPR050994">
    <property type="entry name" value="At_inactive_RLKs"/>
</dbReference>
<comment type="subcellular location">
    <subcellularLocation>
        <location evidence="1">Membrane</location>
        <topology evidence="1">Single-pass type I membrane protein</topology>
    </subcellularLocation>
</comment>
<dbReference type="Pfam" id="PF07714">
    <property type="entry name" value="PK_Tyr_Ser-Thr"/>
    <property type="match status" value="1"/>
</dbReference>
<dbReference type="InterPro" id="IPR000719">
    <property type="entry name" value="Prot_kinase_dom"/>
</dbReference>
<dbReference type="FunFam" id="1.10.510.10:FF:000267">
    <property type="entry name" value="probable LRR receptor-like serine/threonine-protein kinase IRK"/>
    <property type="match status" value="1"/>
</dbReference>
<keyword evidence="7" id="KW-0067">ATP-binding</keyword>
<dbReference type="Pfam" id="PF00560">
    <property type="entry name" value="LRR_1"/>
    <property type="match status" value="8"/>
</dbReference>
<accession>A0ABD1TW33</accession>
<dbReference type="Pfam" id="PF09335">
    <property type="entry name" value="VTT_dom"/>
    <property type="match status" value="1"/>
</dbReference>
<dbReference type="InterPro" id="IPR001245">
    <property type="entry name" value="Ser-Thr/Tyr_kinase_cat_dom"/>
</dbReference>
<dbReference type="GO" id="GO:0016020">
    <property type="term" value="C:membrane"/>
    <property type="evidence" value="ECO:0007669"/>
    <property type="project" value="UniProtKB-SubCell"/>
</dbReference>
<dbReference type="CDD" id="cd14066">
    <property type="entry name" value="STKc_IRAK"/>
    <property type="match status" value="1"/>
</dbReference>
<evidence type="ECO:0000256" key="10">
    <source>
        <dbReference type="ARBA" id="ARBA00023170"/>
    </source>
</evidence>
<sequence>MWVAGMTFGYGYGFLLIIGAVAFGVSIPYFISSPFHHKIQAWLDRHPKKALIIRLAGEGTWFNQFQAVALIRISPFPYVIYNYGSVASDVRYGPYFLGTLVGMKPEIFVEIYTFCYNAHRDTCPILIGECRTDTLLHSSNECRTSVSVGIITISTVGTRTKSDKCFSGHYNNTYCNISSDPYDSLSSWDPSRSPCQDYKGVFCNSDENVVKIVFWNTSLGGILSPALSGLKSLRIITLFGNKFTGNIPLEYGEIGTLWKINLSSNALSGSIPEFLGDLPNIRFLDLSRNGYTGEIPSALFKNCYQTKFVSLAHNNLSGRIPISIGNCMNLEGIDLSFNSLTGGLPSEICDIPTVVYLSVRSNRLSGSVEEHVSKCGRLELLDLASNTFTDSGPFGVLGLANLTYFNISWNGFQGEIPGIGTCSSRLEVFDVSGNNFDGKIPSGITECSRLKYLDLGFNRLDGSIPVGIADLKGLVFIRLANNSIDGTIPAEFGSIELLEVLDLHNLKLSGEIPVEISNCLVSSRVFNGSIPTTIGNLSNLHFLDLSENLLSGSIPLTIGNLKNLTHFNVSYNNLSGAIPSIPSIQQFGFSAFFHNQGLCGAPLENSCSGNARKPKLSASAIVAIVAAALIVSGVCVITIINMKARGSRREDETMVVESTPLASTESNVIIGKLVLFSKSLPSKYEDWETGTKALLDKECLIGGGSIGTVYKTTFEGGISIAVKKLETLGRIRNQDEFEHEIGHLANLQHPNLVAFQGYYWSSSMQLILSEFVSNGNLYDNLHGVNYPGTSTAVGNPELNWSRRFQIALGTARALAYLHHDCKPRVLHLNVKSTNILLDENYKAKLSDFGLGKLLPLLDNYGLTKIHNAVGYIAPELSQSSRLSEKCDVYSFGVILLELVTGRKPVESPSINEVVILCEHVRGLIERGSASDCFDRSLRGFAENELIQVMKLGLICTSEVPSRRPSMAEVVQVLESIRNGYNY</sequence>
<evidence type="ECO:0000256" key="8">
    <source>
        <dbReference type="ARBA" id="ARBA00022989"/>
    </source>
</evidence>
<evidence type="ECO:0000259" key="13">
    <source>
        <dbReference type="PROSITE" id="PS50011"/>
    </source>
</evidence>
<dbReference type="EMBL" id="JBFOLK010000004">
    <property type="protein sequence ID" value="KAL2516946.1"/>
    <property type="molecule type" value="Genomic_DNA"/>
</dbReference>
<dbReference type="Gene3D" id="1.10.510.10">
    <property type="entry name" value="Transferase(Phosphotransferase) domain 1"/>
    <property type="match status" value="1"/>
</dbReference>
<evidence type="ECO:0000256" key="2">
    <source>
        <dbReference type="ARBA" id="ARBA00022614"/>
    </source>
</evidence>
<gene>
    <name evidence="14" type="ORF">Adt_13193</name>
</gene>
<dbReference type="PANTHER" id="PTHR48010:SF44">
    <property type="entry name" value="F16P17.10 PROTEIN"/>
    <property type="match status" value="1"/>
</dbReference>
<evidence type="ECO:0000256" key="6">
    <source>
        <dbReference type="ARBA" id="ARBA00022741"/>
    </source>
</evidence>
<dbReference type="InterPro" id="IPR032816">
    <property type="entry name" value="VTT_dom"/>
</dbReference>
<dbReference type="PROSITE" id="PS50011">
    <property type="entry name" value="PROTEIN_KINASE_DOM"/>
    <property type="match status" value="1"/>
</dbReference>
<feature type="domain" description="Protein kinase" evidence="13">
    <location>
        <begin position="695"/>
        <end position="976"/>
    </location>
</feature>
<keyword evidence="3 12" id="KW-0812">Transmembrane</keyword>
<evidence type="ECO:0000256" key="4">
    <source>
        <dbReference type="ARBA" id="ARBA00022729"/>
    </source>
</evidence>
<keyword evidence="11" id="KW-0325">Glycoprotein</keyword>
<keyword evidence="6" id="KW-0547">Nucleotide-binding</keyword>
<organism evidence="14 15">
    <name type="scientific">Abeliophyllum distichum</name>
    <dbReference type="NCBI Taxonomy" id="126358"/>
    <lineage>
        <taxon>Eukaryota</taxon>
        <taxon>Viridiplantae</taxon>
        <taxon>Streptophyta</taxon>
        <taxon>Embryophyta</taxon>
        <taxon>Tracheophyta</taxon>
        <taxon>Spermatophyta</taxon>
        <taxon>Magnoliopsida</taxon>
        <taxon>eudicotyledons</taxon>
        <taxon>Gunneridae</taxon>
        <taxon>Pentapetalae</taxon>
        <taxon>asterids</taxon>
        <taxon>lamiids</taxon>
        <taxon>Lamiales</taxon>
        <taxon>Oleaceae</taxon>
        <taxon>Forsythieae</taxon>
        <taxon>Abeliophyllum</taxon>
    </lineage>
</organism>
<keyword evidence="2" id="KW-0433">Leucine-rich repeat</keyword>
<keyword evidence="10" id="KW-0675">Receptor</keyword>
<proteinExistence type="predicted"/>
<protein>
    <submittedName>
        <fullName evidence="14">LRR receptor-like serine/threonine-protein kinase</fullName>
    </submittedName>
</protein>
<dbReference type="Gene3D" id="3.80.10.10">
    <property type="entry name" value="Ribonuclease Inhibitor"/>
    <property type="match status" value="3"/>
</dbReference>
<dbReference type="FunFam" id="3.80.10.10:FF:000095">
    <property type="entry name" value="LRR receptor-like serine/threonine-protein kinase GSO1"/>
    <property type="match status" value="2"/>
</dbReference>
<dbReference type="GO" id="GO:0005524">
    <property type="term" value="F:ATP binding"/>
    <property type="evidence" value="ECO:0007669"/>
    <property type="project" value="UniProtKB-KW"/>
</dbReference>
<comment type="caution">
    <text evidence="14">The sequence shown here is derived from an EMBL/GenBank/DDBJ whole genome shotgun (WGS) entry which is preliminary data.</text>
</comment>
<evidence type="ECO:0000313" key="14">
    <source>
        <dbReference type="EMBL" id="KAL2516946.1"/>
    </source>
</evidence>